<accession>A0A1V2VTP4</accession>
<evidence type="ECO:0000313" key="6">
    <source>
        <dbReference type="Proteomes" id="UP000188543"/>
    </source>
</evidence>
<organism evidence="5 6">
    <name type="scientific">Burkholderia cenocepacia</name>
    <dbReference type="NCBI Taxonomy" id="95486"/>
    <lineage>
        <taxon>Bacteria</taxon>
        <taxon>Pseudomonadati</taxon>
        <taxon>Pseudomonadota</taxon>
        <taxon>Betaproteobacteria</taxon>
        <taxon>Burkholderiales</taxon>
        <taxon>Burkholderiaceae</taxon>
        <taxon>Burkholderia</taxon>
        <taxon>Burkholderia cepacia complex</taxon>
    </lineage>
</organism>
<proteinExistence type="inferred from homology"/>
<comment type="caution">
    <text evidence="5">The sequence shown here is derived from an EMBL/GenBank/DDBJ whole genome shotgun (WGS) entry which is preliminary data.</text>
</comment>
<feature type="domain" description="Tyr recombinase" evidence="4">
    <location>
        <begin position="268"/>
        <end position="446"/>
    </location>
</feature>
<dbReference type="GO" id="GO:0015074">
    <property type="term" value="P:DNA integration"/>
    <property type="evidence" value="ECO:0007669"/>
    <property type="project" value="UniProtKB-KW"/>
</dbReference>
<dbReference type="InterPro" id="IPR011010">
    <property type="entry name" value="DNA_brk_join_enz"/>
</dbReference>
<dbReference type="GO" id="GO:0006310">
    <property type="term" value="P:DNA recombination"/>
    <property type="evidence" value="ECO:0007669"/>
    <property type="project" value="UniProtKB-KW"/>
</dbReference>
<evidence type="ECO:0000256" key="1">
    <source>
        <dbReference type="ARBA" id="ARBA00008857"/>
    </source>
</evidence>
<dbReference type="AlphaFoldDB" id="A0A1V2VTP4"/>
<dbReference type="EMBL" id="MUTJ01000100">
    <property type="protein sequence ID" value="ONU76356.1"/>
    <property type="molecule type" value="Genomic_DNA"/>
</dbReference>
<reference evidence="5 6" key="1">
    <citation type="submission" date="2016-08" db="EMBL/GenBank/DDBJ databases">
        <authorList>
            <person name="Seilhamer J.J."/>
        </authorList>
    </citation>
    <scope>NUCLEOTIDE SEQUENCE [LARGE SCALE GENOMIC DNA]</scope>
    <source>
        <strain evidence="5 6">VC14762</strain>
    </source>
</reference>
<dbReference type="Proteomes" id="UP000188543">
    <property type="component" value="Unassembled WGS sequence"/>
</dbReference>
<dbReference type="Pfam" id="PF00589">
    <property type="entry name" value="Phage_integrase"/>
    <property type="match status" value="1"/>
</dbReference>
<evidence type="ECO:0000313" key="5">
    <source>
        <dbReference type="EMBL" id="ONU76356.1"/>
    </source>
</evidence>
<dbReference type="InterPro" id="IPR038488">
    <property type="entry name" value="Integrase_DNA-bd_sf"/>
</dbReference>
<dbReference type="Pfam" id="PF13356">
    <property type="entry name" value="Arm-DNA-bind_3"/>
    <property type="match status" value="1"/>
</dbReference>
<keyword evidence="2" id="KW-0229">DNA integration</keyword>
<dbReference type="Gene3D" id="3.30.160.390">
    <property type="entry name" value="Integrase, DNA-binding domain"/>
    <property type="match status" value="1"/>
</dbReference>
<dbReference type="SUPFAM" id="SSF56349">
    <property type="entry name" value="DNA breaking-rejoining enzymes"/>
    <property type="match status" value="1"/>
</dbReference>
<dbReference type="PROSITE" id="PS51898">
    <property type="entry name" value="TYR_RECOMBINASE"/>
    <property type="match status" value="1"/>
</dbReference>
<gene>
    <name evidence="5" type="ORF">A8E72_34145</name>
</gene>
<dbReference type="GO" id="GO:0003677">
    <property type="term" value="F:DNA binding"/>
    <property type="evidence" value="ECO:0007669"/>
    <property type="project" value="InterPro"/>
</dbReference>
<dbReference type="InterPro" id="IPR013762">
    <property type="entry name" value="Integrase-like_cat_sf"/>
</dbReference>
<name>A0A1V2VTP4_9BURK</name>
<dbReference type="InterPro" id="IPR025166">
    <property type="entry name" value="Integrase_DNA_bind_dom"/>
</dbReference>
<dbReference type="InterPro" id="IPR050808">
    <property type="entry name" value="Phage_Integrase"/>
</dbReference>
<protein>
    <recommendedName>
        <fullName evidence="4">Tyr recombinase domain-containing protein</fullName>
    </recommendedName>
</protein>
<dbReference type="PANTHER" id="PTHR30629">
    <property type="entry name" value="PROPHAGE INTEGRASE"/>
    <property type="match status" value="1"/>
</dbReference>
<comment type="similarity">
    <text evidence="1">Belongs to the 'phage' integrase family.</text>
</comment>
<sequence>MADNKIVFNKSNLDKIPFAPPGEQLFYYDTKTPGFGLRVGANKKAYILYARVKHGKPVRVTLGQYGVMTVDQAREACINELNKLNSGIDPNAERKQEKAEKVLAAKKDVETLEWLINLYKTEHIEKKTKDKKGSEGTLRTIGDMMNKCKAHTVTTLKETKDGVWVEDKKVELSDWLNRPYRSITKTEVLERFKIFAVSRPSRLRRDKQTGQSILQPMIRTHQIAFRMLRAAYNYQIPRAAHLNPEDVMENPFNILTVYDQWTEPNIRTNFVNFNESEFLNWWSAVANYNYYAGLVRDYLLLSLIQGGRSIDIAPMKKSQVDFKKKHIHYINTKNGNDYIFPMTRFAEEILKRRFEQNAGSEYVFAYDLSKSGHIPQSCKHHFKLIAKESGKLISHHDLRRTWATAARTKKLNIDKRDIDYCLKHIVKDVDAHYFMQEEERIHDALQKVEDFFFEQLKKLDEKVHAWRHTMPKTEAVENQVQNNKQEEAQA</sequence>
<dbReference type="RefSeq" id="WP_171985226.1">
    <property type="nucleotide sequence ID" value="NZ_MUTB01000172.1"/>
</dbReference>
<evidence type="ECO:0000259" key="4">
    <source>
        <dbReference type="PROSITE" id="PS51898"/>
    </source>
</evidence>
<dbReference type="PANTHER" id="PTHR30629:SF2">
    <property type="entry name" value="PROPHAGE INTEGRASE INTS-RELATED"/>
    <property type="match status" value="1"/>
</dbReference>
<evidence type="ECO:0000256" key="2">
    <source>
        <dbReference type="ARBA" id="ARBA00022908"/>
    </source>
</evidence>
<evidence type="ECO:0000256" key="3">
    <source>
        <dbReference type="ARBA" id="ARBA00023172"/>
    </source>
</evidence>
<dbReference type="Gene3D" id="1.10.443.10">
    <property type="entry name" value="Intergrase catalytic core"/>
    <property type="match status" value="1"/>
</dbReference>
<keyword evidence="3" id="KW-0233">DNA recombination</keyword>
<dbReference type="InterPro" id="IPR002104">
    <property type="entry name" value="Integrase_catalytic"/>
</dbReference>